<dbReference type="NCBIfam" id="NF009489">
    <property type="entry name" value="PRK12851.1"/>
    <property type="match status" value="1"/>
</dbReference>
<dbReference type="NCBIfam" id="NF009488">
    <property type="entry name" value="PRK12850.1"/>
    <property type="match status" value="1"/>
</dbReference>
<dbReference type="AlphaFoldDB" id="A0A2A6LR47"/>
<dbReference type="GO" id="GO:0005524">
    <property type="term" value="F:ATP binding"/>
    <property type="evidence" value="ECO:0007669"/>
    <property type="project" value="UniProtKB-UniRule"/>
</dbReference>
<dbReference type="GO" id="GO:0005737">
    <property type="term" value="C:cytoplasm"/>
    <property type="evidence" value="ECO:0007669"/>
    <property type="project" value="UniProtKB-SubCell"/>
</dbReference>
<dbReference type="InterPro" id="IPR027413">
    <property type="entry name" value="GROEL-like_equatorial_sf"/>
</dbReference>
<keyword evidence="6 7" id="KW-0413">Isomerase</keyword>
<keyword evidence="5 7" id="KW-0143">Chaperone</keyword>
<gene>
    <name evidence="7 11" type="primary">groL</name>
    <name evidence="7" type="synonym">groEL</name>
    <name evidence="11" type="ORF">CO661_27730</name>
</gene>
<dbReference type="PANTHER" id="PTHR45633">
    <property type="entry name" value="60 KDA HEAT SHOCK PROTEIN, MITOCHONDRIAL"/>
    <property type="match status" value="1"/>
</dbReference>
<name>A0A2A6LR47_RHIFR</name>
<evidence type="ECO:0000256" key="1">
    <source>
        <dbReference type="ARBA" id="ARBA00006607"/>
    </source>
</evidence>
<dbReference type="NCBIfam" id="NF009487">
    <property type="entry name" value="PRK12849.1"/>
    <property type="match status" value="1"/>
</dbReference>
<dbReference type="NCBIfam" id="NF000592">
    <property type="entry name" value="PRK00013.1"/>
    <property type="match status" value="1"/>
</dbReference>
<evidence type="ECO:0000313" key="12">
    <source>
        <dbReference type="Proteomes" id="UP000220353"/>
    </source>
</evidence>
<evidence type="ECO:0000256" key="8">
    <source>
        <dbReference type="RuleBase" id="RU000418"/>
    </source>
</evidence>
<comment type="function">
    <text evidence="7 9">Together with its co-chaperonin GroES, plays an essential role in assisting protein folding. The GroEL-GroES system forms a nano-cage that allows encapsulation of the non-native substrate proteins and provides a physical environment optimized to promote and accelerate protein folding.</text>
</comment>
<sequence>MTAKDIRLGFQARDSMLHGIDTLARAVAVTLGPRGRNVAIHRSFGTKITKDGVSVAREVELEDRFEDMGVQLLREVAIRTSYQAGDGTTTAVILADAILRGGVRAVAAGMNPMDVKRGIDRAVEAVGAALQQNARPVASDNEIKQVATNSANGDQEIGQIIAEAVARVGYDGVIMIEEGRSLETETEITTGIQFDRSYISPYFVTNRNKMWVEMEDAFVLVCERKLSSLGEILPLLEQVLQADKPLLIIAEEIEAEVRAALVVNRLRGGLKVAAVKAPAYGELRKAILQDIALLTGGTVISEDLGLKLETISLDDLGRAQKIRIDKQHTTIAEGGGSSAEITARIAVIKAQLELSTSDFDREKLQERLARLSTGIAVVRVGGATESEVREKKDRLRNAMHATRAAVEEGILPGGGVALLRASKAIQTLKAGNPDQQAGIDIVKEALTWPAKQIASNAGEDGSVVAARILQSEDYGRGYEAQAGIFCDLLVAGIVDPAKVVRTALLGAASMAGLMIMTEAIVAEVPGPPPPELPGHHDHEDNLDIEF</sequence>
<keyword evidence="2 7" id="KW-0963">Cytoplasm</keyword>
<dbReference type="GO" id="GO:0042026">
    <property type="term" value="P:protein refolding"/>
    <property type="evidence" value="ECO:0007669"/>
    <property type="project" value="UniProtKB-UniRule"/>
</dbReference>
<comment type="similarity">
    <text evidence="1 7 8">Belongs to the chaperonin (HSP60) family.</text>
</comment>
<dbReference type="GO" id="GO:0140662">
    <property type="term" value="F:ATP-dependent protein folding chaperone"/>
    <property type="evidence" value="ECO:0007669"/>
    <property type="project" value="InterPro"/>
</dbReference>
<dbReference type="SUPFAM" id="SSF54849">
    <property type="entry name" value="GroEL-intermediate domain like"/>
    <property type="match status" value="1"/>
</dbReference>
<evidence type="ECO:0000256" key="6">
    <source>
        <dbReference type="ARBA" id="ARBA00023235"/>
    </source>
</evidence>
<dbReference type="CDD" id="cd03344">
    <property type="entry name" value="GroEL"/>
    <property type="match status" value="1"/>
</dbReference>
<comment type="subunit">
    <text evidence="7 9">Forms a cylinder of 14 subunits composed of two heptameric rings stacked back-to-back. Interacts with the co-chaperonin GroES.</text>
</comment>
<evidence type="ECO:0000256" key="3">
    <source>
        <dbReference type="ARBA" id="ARBA00022741"/>
    </source>
</evidence>
<evidence type="ECO:0000256" key="10">
    <source>
        <dbReference type="SAM" id="MobiDB-lite"/>
    </source>
</evidence>
<organism evidence="11 12">
    <name type="scientific">Rhizobium fredii</name>
    <name type="common">Sinorhizobium fredii</name>
    <dbReference type="NCBI Taxonomy" id="380"/>
    <lineage>
        <taxon>Bacteria</taxon>
        <taxon>Pseudomonadati</taxon>
        <taxon>Pseudomonadota</taxon>
        <taxon>Alphaproteobacteria</taxon>
        <taxon>Hyphomicrobiales</taxon>
        <taxon>Rhizobiaceae</taxon>
        <taxon>Sinorhizobium/Ensifer group</taxon>
        <taxon>Sinorhizobium</taxon>
    </lineage>
</organism>
<evidence type="ECO:0000256" key="7">
    <source>
        <dbReference type="HAMAP-Rule" id="MF_00600"/>
    </source>
</evidence>
<keyword evidence="4 7" id="KW-0067">ATP-binding</keyword>
<proteinExistence type="inferred from homology"/>
<dbReference type="Gene3D" id="3.50.7.10">
    <property type="entry name" value="GroEL"/>
    <property type="match status" value="1"/>
</dbReference>
<evidence type="ECO:0000256" key="9">
    <source>
        <dbReference type="RuleBase" id="RU000419"/>
    </source>
</evidence>
<comment type="caution">
    <text evidence="11">The sequence shown here is derived from an EMBL/GenBank/DDBJ whole genome shotgun (WGS) entry which is preliminary data.</text>
</comment>
<dbReference type="HAMAP" id="MF_00600">
    <property type="entry name" value="CH60"/>
    <property type="match status" value="1"/>
</dbReference>
<evidence type="ECO:0000256" key="4">
    <source>
        <dbReference type="ARBA" id="ARBA00022840"/>
    </source>
</evidence>
<feature type="binding site" evidence="7">
    <location>
        <position position="414"/>
    </location>
    <ligand>
        <name>ATP</name>
        <dbReference type="ChEBI" id="CHEBI:30616"/>
    </ligand>
</feature>
<dbReference type="InterPro" id="IPR001844">
    <property type="entry name" value="Cpn60/GroEL"/>
</dbReference>
<dbReference type="RefSeq" id="WP_097587752.1">
    <property type="nucleotide sequence ID" value="NZ_NWTC01000029.1"/>
</dbReference>
<feature type="binding site" evidence="7">
    <location>
        <position position="50"/>
    </location>
    <ligand>
        <name>ATP</name>
        <dbReference type="ChEBI" id="CHEBI:30616"/>
    </ligand>
</feature>
<feature type="region of interest" description="Disordered" evidence="10">
    <location>
        <begin position="525"/>
        <end position="546"/>
    </location>
</feature>
<dbReference type="GO" id="GO:0016853">
    <property type="term" value="F:isomerase activity"/>
    <property type="evidence" value="ECO:0007669"/>
    <property type="project" value="UniProtKB-KW"/>
</dbReference>
<keyword evidence="3 7" id="KW-0547">Nucleotide-binding</keyword>
<dbReference type="GO" id="GO:0051082">
    <property type="term" value="F:unfolded protein binding"/>
    <property type="evidence" value="ECO:0007669"/>
    <property type="project" value="UniProtKB-UniRule"/>
</dbReference>
<dbReference type="SUPFAM" id="SSF48592">
    <property type="entry name" value="GroEL equatorial domain-like"/>
    <property type="match status" value="1"/>
</dbReference>
<protein>
    <recommendedName>
        <fullName evidence="7">Chaperonin GroEL</fullName>
        <ecNumber evidence="7">5.6.1.7</ecNumber>
    </recommendedName>
    <alternativeName>
        <fullName evidence="7">60 kDa chaperonin</fullName>
    </alternativeName>
    <alternativeName>
        <fullName evidence="7">Chaperonin-60</fullName>
        <shortName evidence="7">Cpn60</shortName>
    </alternativeName>
</protein>
<accession>A0A2A6LR47</accession>
<dbReference type="Gene3D" id="3.30.260.10">
    <property type="entry name" value="TCP-1-like chaperonin intermediate domain"/>
    <property type="match status" value="1"/>
</dbReference>
<evidence type="ECO:0000313" key="11">
    <source>
        <dbReference type="EMBL" id="PDT44702.1"/>
    </source>
</evidence>
<dbReference type="InterPro" id="IPR002423">
    <property type="entry name" value="Cpn60/GroEL/TCP-1"/>
</dbReference>
<dbReference type="FunFam" id="3.50.7.10:FF:000001">
    <property type="entry name" value="60 kDa chaperonin"/>
    <property type="match status" value="1"/>
</dbReference>
<dbReference type="SUPFAM" id="SSF52029">
    <property type="entry name" value="GroEL apical domain-like"/>
    <property type="match status" value="1"/>
</dbReference>
<dbReference type="InterPro" id="IPR027409">
    <property type="entry name" value="GroEL-like_apical_dom_sf"/>
</dbReference>
<evidence type="ECO:0000256" key="2">
    <source>
        <dbReference type="ARBA" id="ARBA00022490"/>
    </source>
</evidence>
<dbReference type="Pfam" id="PF00118">
    <property type="entry name" value="Cpn60_TCP1"/>
    <property type="match status" value="1"/>
</dbReference>
<reference evidence="11 12" key="1">
    <citation type="submission" date="2017-09" db="EMBL/GenBank/DDBJ databases">
        <title>Comparative genomics of rhizobia isolated from Phaseolus vulgaris in China.</title>
        <authorList>
            <person name="Tong W."/>
        </authorList>
    </citation>
    <scope>NUCLEOTIDE SEQUENCE [LARGE SCALE GENOMIC DNA]</scope>
    <source>
        <strain evidence="11 12">PCH1</strain>
    </source>
</reference>
<dbReference type="InterPro" id="IPR027410">
    <property type="entry name" value="TCP-1-like_intermed_sf"/>
</dbReference>
<dbReference type="PRINTS" id="PR00298">
    <property type="entry name" value="CHAPERONIN60"/>
</dbReference>
<dbReference type="InterPro" id="IPR018370">
    <property type="entry name" value="Chaperonin_Cpn60_CS"/>
</dbReference>
<feature type="binding site" evidence="7">
    <location>
        <position position="495"/>
    </location>
    <ligand>
        <name>ATP</name>
        <dbReference type="ChEBI" id="CHEBI:30616"/>
    </ligand>
</feature>
<dbReference type="EMBL" id="NWTC01000029">
    <property type="protein sequence ID" value="PDT44702.1"/>
    <property type="molecule type" value="Genomic_DNA"/>
</dbReference>
<evidence type="ECO:0000256" key="5">
    <source>
        <dbReference type="ARBA" id="ARBA00023186"/>
    </source>
</evidence>
<dbReference type="EC" id="5.6.1.7" evidence="7"/>
<comment type="caution">
    <text evidence="7">Lacks conserved residue(s) required for the propagation of feature annotation.</text>
</comment>
<dbReference type="Gene3D" id="1.10.560.10">
    <property type="entry name" value="GroEL-like equatorial domain"/>
    <property type="match status" value="1"/>
</dbReference>
<feature type="compositionally biased region" description="Basic and acidic residues" evidence="10">
    <location>
        <begin position="533"/>
        <end position="546"/>
    </location>
</feature>
<comment type="subcellular location">
    <subcellularLocation>
        <location evidence="7">Cytoplasm</location>
    </subcellularLocation>
</comment>
<feature type="binding site" evidence="7">
    <location>
        <begin position="86"/>
        <end position="90"/>
    </location>
    <ligand>
        <name>ATP</name>
        <dbReference type="ChEBI" id="CHEBI:30616"/>
    </ligand>
</feature>
<dbReference type="Proteomes" id="UP000220353">
    <property type="component" value="Unassembled WGS sequence"/>
</dbReference>
<feature type="binding site" evidence="7">
    <location>
        <begin position="30"/>
        <end position="33"/>
    </location>
    <ligand>
        <name>ATP</name>
        <dbReference type="ChEBI" id="CHEBI:30616"/>
    </ligand>
</feature>
<dbReference type="PROSITE" id="PS00296">
    <property type="entry name" value="CHAPERONINS_CPN60"/>
    <property type="match status" value="1"/>
</dbReference>
<dbReference type="NCBIfam" id="TIGR02348">
    <property type="entry name" value="GroEL"/>
    <property type="match status" value="1"/>
</dbReference>